<reference evidence="3" key="1">
    <citation type="submission" date="2022-03" db="EMBL/GenBank/DDBJ databases">
        <title>Genome Identification and Characterization of new species Bdellovibrio reynosense LBG001 sp. nov. from a Mexico soil sample.</title>
        <authorList>
            <person name="Camilli A."/>
            <person name="Ajao Y."/>
            <person name="Guo X."/>
        </authorList>
    </citation>
    <scope>NUCLEOTIDE SEQUENCE</scope>
    <source>
        <strain evidence="3">LBG001</strain>
    </source>
</reference>
<name>A0ABY4CAX0_9BACT</name>
<keyword evidence="2" id="KW-0378">Hydrolase</keyword>
<evidence type="ECO:0000313" key="4">
    <source>
        <dbReference type="Proteomes" id="UP000830116"/>
    </source>
</evidence>
<gene>
    <name evidence="3" type="ORF">MNR06_03865</name>
</gene>
<dbReference type="EMBL" id="CP093442">
    <property type="protein sequence ID" value="UOF02090.1"/>
    <property type="molecule type" value="Genomic_DNA"/>
</dbReference>
<evidence type="ECO:0000256" key="1">
    <source>
        <dbReference type="ARBA" id="ARBA00005953"/>
    </source>
</evidence>
<dbReference type="PANTHER" id="PTHR31793">
    <property type="entry name" value="4-HYDROXYBENZOYL-COA THIOESTERASE FAMILY MEMBER"/>
    <property type="match status" value="1"/>
</dbReference>
<dbReference type="Proteomes" id="UP000830116">
    <property type="component" value="Chromosome"/>
</dbReference>
<dbReference type="InterPro" id="IPR029069">
    <property type="entry name" value="HotDog_dom_sf"/>
</dbReference>
<dbReference type="Pfam" id="PF13279">
    <property type="entry name" value="4HBT_2"/>
    <property type="match status" value="1"/>
</dbReference>
<dbReference type="PANTHER" id="PTHR31793:SF27">
    <property type="entry name" value="NOVEL THIOESTERASE SUPERFAMILY DOMAIN AND SAPOSIN A-TYPE DOMAIN CONTAINING PROTEIN (0610012H03RIK)"/>
    <property type="match status" value="1"/>
</dbReference>
<dbReference type="InterPro" id="IPR050563">
    <property type="entry name" value="4-hydroxybenzoyl-CoA_TE"/>
</dbReference>
<dbReference type="RefSeq" id="WP_243538756.1">
    <property type="nucleotide sequence ID" value="NZ_CP093442.1"/>
</dbReference>
<organism evidence="3 4">
    <name type="scientific">Bdellovibrio reynosensis</name>
    <dbReference type="NCBI Taxonomy" id="2835041"/>
    <lineage>
        <taxon>Bacteria</taxon>
        <taxon>Pseudomonadati</taxon>
        <taxon>Bdellovibrionota</taxon>
        <taxon>Bdellovibrionia</taxon>
        <taxon>Bdellovibrionales</taxon>
        <taxon>Pseudobdellovibrionaceae</taxon>
        <taxon>Bdellovibrio</taxon>
    </lineage>
</organism>
<dbReference type="InterPro" id="IPR006684">
    <property type="entry name" value="YbgC/YbaW"/>
</dbReference>
<dbReference type="Gene3D" id="3.10.129.10">
    <property type="entry name" value="Hotdog Thioesterase"/>
    <property type="match status" value="1"/>
</dbReference>
<sequence length="136" mass="15938">MFIHRHKVQFYETDLMGIVHHSNYLRFYEEARVAWAHAHGLLEYQKPGSASHFAVYETQVKHIKPTFFGDDLEIDVQGRTEGNRIVFQYRLRGRDNEVCSVAKTVHVPLGPDLKLLRLPANMKAAMEKEQWTETWL</sequence>
<dbReference type="PIRSF" id="PIRSF003230">
    <property type="entry name" value="YbgC"/>
    <property type="match status" value="1"/>
</dbReference>
<evidence type="ECO:0000256" key="2">
    <source>
        <dbReference type="ARBA" id="ARBA00022801"/>
    </source>
</evidence>
<keyword evidence="4" id="KW-1185">Reference proteome</keyword>
<dbReference type="SUPFAM" id="SSF54637">
    <property type="entry name" value="Thioesterase/thiol ester dehydrase-isomerase"/>
    <property type="match status" value="1"/>
</dbReference>
<evidence type="ECO:0000313" key="3">
    <source>
        <dbReference type="EMBL" id="UOF02090.1"/>
    </source>
</evidence>
<comment type="similarity">
    <text evidence="1">Belongs to the 4-hydroxybenzoyl-CoA thioesterase family.</text>
</comment>
<proteinExistence type="inferred from homology"/>
<dbReference type="CDD" id="cd00586">
    <property type="entry name" value="4HBT"/>
    <property type="match status" value="1"/>
</dbReference>
<protein>
    <submittedName>
        <fullName evidence="3">Acyl-CoA thioesterase</fullName>
    </submittedName>
</protein>
<accession>A0ABY4CAX0</accession>